<evidence type="ECO:0000256" key="7">
    <source>
        <dbReference type="ARBA" id="ARBA00022723"/>
    </source>
</evidence>
<keyword evidence="8 12" id="KW-0862">Zinc</keyword>
<comment type="function">
    <text evidence="1 12">Converts 2,5-diamino-6-(ribosylamino)-4(3h)-pyrimidinone 5'-phosphate into 5-amino-6-(ribosylamino)-2,4(1h,3h)-pyrimidinedione 5'-phosphate.</text>
</comment>
<dbReference type="Pfam" id="PF00383">
    <property type="entry name" value="dCMP_cyt_deam_1"/>
    <property type="match status" value="1"/>
</dbReference>
<evidence type="ECO:0000256" key="4">
    <source>
        <dbReference type="ARBA" id="ARBA00005259"/>
    </source>
</evidence>
<comment type="pathway">
    <text evidence="3 12">Cofactor biosynthesis; riboflavin biosynthesis; 5-amino-6-(D-ribitylamino)uracil from GTP: step 3/4.</text>
</comment>
<comment type="caution">
    <text evidence="17">The sequence shown here is derived from an EMBL/GenBank/DDBJ whole genome shotgun (WGS) entry which is preliminary data.</text>
</comment>
<feature type="domain" description="CMP/dCMP-type deaminase" evidence="16">
    <location>
        <begin position="5"/>
        <end position="127"/>
    </location>
</feature>
<dbReference type="GO" id="GO:0008703">
    <property type="term" value="F:5-amino-6-(5-phosphoribosylamino)uracil reductase activity"/>
    <property type="evidence" value="ECO:0007669"/>
    <property type="project" value="UniProtKB-EC"/>
</dbReference>
<dbReference type="CDD" id="cd01284">
    <property type="entry name" value="Riboflavin_deaminase-reductase"/>
    <property type="match status" value="1"/>
</dbReference>
<evidence type="ECO:0000256" key="5">
    <source>
        <dbReference type="ARBA" id="ARBA00007417"/>
    </source>
</evidence>
<keyword evidence="12" id="KW-0378">Hydrolase</keyword>
<dbReference type="EMBL" id="BMKA01000003">
    <property type="protein sequence ID" value="GGA23558.1"/>
    <property type="molecule type" value="Genomic_DNA"/>
</dbReference>
<evidence type="ECO:0000259" key="16">
    <source>
        <dbReference type="PROSITE" id="PS51747"/>
    </source>
</evidence>
<dbReference type="PANTHER" id="PTHR38011">
    <property type="entry name" value="DIHYDROFOLATE REDUCTASE FAMILY PROTEIN (AFU_ORTHOLOGUE AFUA_8G06820)"/>
    <property type="match status" value="1"/>
</dbReference>
<evidence type="ECO:0000313" key="17">
    <source>
        <dbReference type="EMBL" id="GGA23558.1"/>
    </source>
</evidence>
<evidence type="ECO:0000256" key="11">
    <source>
        <dbReference type="ARBA" id="ARBA00023268"/>
    </source>
</evidence>
<dbReference type="PIRSF" id="PIRSF006769">
    <property type="entry name" value="RibD"/>
    <property type="match status" value="1"/>
</dbReference>
<accession>A0A916VRS0</accession>
<protein>
    <recommendedName>
        <fullName evidence="12">Riboflavin biosynthesis protein RibD</fullName>
    </recommendedName>
    <domain>
        <recommendedName>
            <fullName evidence="12">Diaminohydroxyphosphoribosylaminopyrimidine deaminase</fullName>
            <shortName evidence="12">DRAP deaminase</shortName>
            <ecNumber evidence="12">3.5.4.26</ecNumber>
        </recommendedName>
        <alternativeName>
            <fullName evidence="12">Riboflavin-specific deaminase</fullName>
        </alternativeName>
    </domain>
    <domain>
        <recommendedName>
            <fullName evidence="12">5-amino-6-(5-phosphoribosylamino)uracil reductase</fullName>
            <ecNumber evidence="12">1.1.1.193</ecNumber>
        </recommendedName>
        <alternativeName>
            <fullName evidence="12">HTP reductase</fullName>
        </alternativeName>
    </domain>
</protein>
<evidence type="ECO:0000256" key="6">
    <source>
        <dbReference type="ARBA" id="ARBA00022619"/>
    </source>
</evidence>
<dbReference type="GO" id="GO:0050661">
    <property type="term" value="F:NADP binding"/>
    <property type="evidence" value="ECO:0007669"/>
    <property type="project" value="InterPro"/>
</dbReference>
<dbReference type="PANTHER" id="PTHR38011:SF7">
    <property type="entry name" value="2,5-DIAMINO-6-RIBOSYLAMINO-4(3H)-PYRIMIDINONE 5'-PHOSPHATE REDUCTASE"/>
    <property type="match status" value="1"/>
</dbReference>
<feature type="binding site" evidence="14">
    <location>
        <position position="174"/>
    </location>
    <ligand>
        <name>NADP(+)</name>
        <dbReference type="ChEBI" id="CHEBI:58349"/>
    </ligand>
</feature>
<feature type="binding site" evidence="14">
    <location>
        <position position="200"/>
    </location>
    <ligand>
        <name>NADP(+)</name>
        <dbReference type="ChEBI" id="CHEBI:58349"/>
    </ligand>
</feature>
<feature type="binding site" evidence="14">
    <location>
        <position position="188"/>
    </location>
    <ligand>
        <name>substrate</name>
    </ligand>
</feature>
<dbReference type="InterPro" id="IPR004794">
    <property type="entry name" value="Eubact_RibD"/>
</dbReference>
<dbReference type="InterPro" id="IPR016193">
    <property type="entry name" value="Cytidine_deaminase-like"/>
</dbReference>
<keyword evidence="11" id="KW-0511">Multifunctional enzyme</keyword>
<reference evidence="17" key="1">
    <citation type="journal article" date="2014" name="Int. J. Syst. Evol. Microbiol.">
        <title>Complete genome sequence of Corynebacterium casei LMG S-19264T (=DSM 44701T), isolated from a smear-ripened cheese.</title>
        <authorList>
            <consortium name="US DOE Joint Genome Institute (JGI-PGF)"/>
            <person name="Walter F."/>
            <person name="Albersmeier A."/>
            <person name="Kalinowski J."/>
            <person name="Ruckert C."/>
        </authorList>
    </citation>
    <scope>NUCLEOTIDE SEQUENCE</scope>
    <source>
        <strain evidence="17">CGMCC 1.15880</strain>
    </source>
</reference>
<sequence>MTTVFMDARFMQMALTLGQRGLGNVWPNPAVGCVLVKDNRVIARGWTQPGGRPHAEVHALTQAGSQAHGATAYVTLEPCAHHGKTGPCSEALVQAGIRRVVCATQDPDTRVSGKGFEILKQAGIEVTYNVLKDQADRDHIGFFSRITKGRPSVTLKLASSLDGRIATRTGDSRWITGPMARRAVHLMRARHDAILVGRNTVAQDDPDLSVRDLGLAHRSPVRVVLDSKLSLAATGRLASTAQDIPLWICHTGAPGSPDHWTDIGARPLTCAATVDGRLDISDVLKTLADQGITRLFVEGGGQVAASLLQAGLVDELALFSAGVAIGADGLPNLGAFGVEALGDAPRFTRKSITTLGPDVLTIWSPVQP</sequence>
<dbReference type="SUPFAM" id="SSF53597">
    <property type="entry name" value="Dihydrofolate reductase-like"/>
    <property type="match status" value="1"/>
</dbReference>
<comment type="catalytic activity">
    <reaction evidence="12">
        <text>2,5-diamino-6-hydroxy-4-(5-phosphoribosylamino)-pyrimidine + H2O + H(+) = 5-amino-6-(5-phospho-D-ribosylamino)uracil + NH4(+)</text>
        <dbReference type="Rhea" id="RHEA:21868"/>
        <dbReference type="ChEBI" id="CHEBI:15377"/>
        <dbReference type="ChEBI" id="CHEBI:15378"/>
        <dbReference type="ChEBI" id="CHEBI:28938"/>
        <dbReference type="ChEBI" id="CHEBI:58453"/>
        <dbReference type="ChEBI" id="CHEBI:58614"/>
        <dbReference type="EC" id="3.5.4.26"/>
    </reaction>
</comment>
<dbReference type="GO" id="GO:0009231">
    <property type="term" value="P:riboflavin biosynthetic process"/>
    <property type="evidence" value="ECO:0007669"/>
    <property type="project" value="UniProtKB-KW"/>
</dbReference>
<dbReference type="SUPFAM" id="SSF53927">
    <property type="entry name" value="Cytidine deaminase-like"/>
    <property type="match status" value="1"/>
</dbReference>
<feature type="binding site" evidence="15">
    <location>
        <position position="54"/>
    </location>
    <ligand>
        <name>Zn(2+)</name>
        <dbReference type="ChEBI" id="CHEBI:29105"/>
        <note>catalytic</note>
    </ligand>
</feature>
<feature type="binding site" evidence="14">
    <location>
        <position position="227"/>
    </location>
    <ligand>
        <name>NADP(+)</name>
        <dbReference type="ChEBI" id="CHEBI:58349"/>
    </ligand>
</feature>
<feature type="binding site" evidence="14">
    <location>
        <begin position="300"/>
        <end position="306"/>
    </location>
    <ligand>
        <name>NADP(+)</name>
        <dbReference type="ChEBI" id="CHEBI:58349"/>
    </ligand>
</feature>
<feature type="active site" description="Proton donor" evidence="13">
    <location>
        <position position="56"/>
    </location>
</feature>
<keyword evidence="9 12" id="KW-0521">NADP</keyword>
<comment type="catalytic activity">
    <reaction evidence="12">
        <text>5-amino-6-(5-phospho-D-ribitylamino)uracil + NADP(+) = 5-amino-6-(5-phospho-D-ribosylamino)uracil + NADPH + H(+)</text>
        <dbReference type="Rhea" id="RHEA:17845"/>
        <dbReference type="ChEBI" id="CHEBI:15378"/>
        <dbReference type="ChEBI" id="CHEBI:57783"/>
        <dbReference type="ChEBI" id="CHEBI:58349"/>
        <dbReference type="ChEBI" id="CHEBI:58421"/>
        <dbReference type="ChEBI" id="CHEBI:58453"/>
        <dbReference type="EC" id="1.1.1.193"/>
    </reaction>
</comment>
<dbReference type="InterPro" id="IPR002734">
    <property type="entry name" value="RibDG_C"/>
</dbReference>
<dbReference type="NCBIfam" id="TIGR00227">
    <property type="entry name" value="ribD_Cterm"/>
    <property type="match status" value="1"/>
</dbReference>
<feature type="binding site" evidence="14">
    <location>
        <position position="208"/>
    </location>
    <ligand>
        <name>substrate</name>
    </ligand>
</feature>
<feature type="binding site" evidence="14">
    <location>
        <position position="158"/>
    </location>
    <ligand>
        <name>NADP(+)</name>
        <dbReference type="ChEBI" id="CHEBI:58349"/>
    </ligand>
</feature>
<dbReference type="EC" id="3.5.4.26" evidence="12"/>
<dbReference type="AlphaFoldDB" id="A0A916VRS0"/>
<evidence type="ECO:0000256" key="9">
    <source>
        <dbReference type="ARBA" id="ARBA00022857"/>
    </source>
</evidence>
<feature type="binding site" evidence="14">
    <location>
        <position position="172"/>
    </location>
    <ligand>
        <name>substrate</name>
    </ligand>
</feature>
<proteinExistence type="inferred from homology"/>
<evidence type="ECO:0000256" key="10">
    <source>
        <dbReference type="ARBA" id="ARBA00023002"/>
    </source>
</evidence>
<dbReference type="InterPro" id="IPR016192">
    <property type="entry name" value="APOBEC/CMP_deaminase_Zn-bd"/>
</dbReference>
<comment type="similarity">
    <text evidence="4 12">In the N-terminal section; belongs to the cytidine and deoxycytidylate deaminase family.</text>
</comment>
<evidence type="ECO:0000313" key="18">
    <source>
        <dbReference type="Proteomes" id="UP000628017"/>
    </source>
</evidence>
<feature type="binding site" evidence="15">
    <location>
        <position position="88"/>
    </location>
    <ligand>
        <name>Zn(2+)</name>
        <dbReference type="ChEBI" id="CHEBI:29105"/>
        <note>catalytic</note>
    </ligand>
</feature>
<feature type="binding site" evidence="14">
    <location>
        <position position="211"/>
    </location>
    <ligand>
        <name>substrate</name>
    </ligand>
</feature>
<evidence type="ECO:0000256" key="14">
    <source>
        <dbReference type="PIRSR" id="PIRSR006769-2"/>
    </source>
</evidence>
<keyword evidence="18" id="KW-1185">Reference proteome</keyword>
<feature type="binding site" evidence="14">
    <location>
        <position position="204"/>
    </location>
    <ligand>
        <name>NADP(+)</name>
        <dbReference type="ChEBI" id="CHEBI:58349"/>
    </ligand>
</feature>
<organism evidence="17 18">
    <name type="scientific">Neptunicoccus cionae</name>
    <dbReference type="NCBI Taxonomy" id="2035344"/>
    <lineage>
        <taxon>Bacteria</taxon>
        <taxon>Pseudomonadati</taxon>
        <taxon>Pseudomonadota</taxon>
        <taxon>Alphaproteobacteria</taxon>
        <taxon>Rhodobacterales</taxon>
        <taxon>Paracoccaceae</taxon>
        <taxon>Neptunicoccus</taxon>
    </lineage>
</organism>
<dbReference type="PROSITE" id="PS51747">
    <property type="entry name" value="CYT_DCMP_DEAMINASES_2"/>
    <property type="match status" value="1"/>
</dbReference>
<comment type="cofactor">
    <cofactor evidence="12 15">
        <name>Zn(2+)</name>
        <dbReference type="ChEBI" id="CHEBI:29105"/>
    </cofactor>
    <text evidence="12 15">Binds 1 zinc ion.</text>
</comment>
<comment type="pathway">
    <text evidence="2 12">Cofactor biosynthesis; riboflavin biosynthesis; 5-amino-6-(D-ribitylamino)uracil from GTP: step 2/4.</text>
</comment>
<evidence type="ECO:0000256" key="3">
    <source>
        <dbReference type="ARBA" id="ARBA00004910"/>
    </source>
</evidence>
<dbReference type="InterPro" id="IPR011549">
    <property type="entry name" value="RibD_C"/>
</dbReference>
<evidence type="ECO:0000256" key="12">
    <source>
        <dbReference type="PIRNR" id="PIRNR006769"/>
    </source>
</evidence>
<keyword evidence="7 12" id="KW-0479">Metal-binding</keyword>
<dbReference type="NCBIfam" id="TIGR00326">
    <property type="entry name" value="eubact_ribD"/>
    <property type="match status" value="1"/>
</dbReference>
<feature type="binding site" evidence="15">
    <location>
        <position position="79"/>
    </location>
    <ligand>
        <name>Zn(2+)</name>
        <dbReference type="ChEBI" id="CHEBI:29105"/>
        <note>catalytic</note>
    </ligand>
</feature>
<dbReference type="Proteomes" id="UP000628017">
    <property type="component" value="Unassembled WGS sequence"/>
</dbReference>
<gene>
    <name evidence="17" type="ORF">GCM10011498_25560</name>
</gene>
<reference evidence="17" key="2">
    <citation type="submission" date="2020-09" db="EMBL/GenBank/DDBJ databases">
        <authorList>
            <person name="Sun Q."/>
            <person name="Zhou Y."/>
        </authorList>
    </citation>
    <scope>NUCLEOTIDE SEQUENCE</scope>
    <source>
        <strain evidence="17">CGMCC 1.15880</strain>
    </source>
</reference>
<keyword evidence="6 12" id="KW-0686">Riboflavin biosynthesis</keyword>
<dbReference type="GO" id="GO:0008270">
    <property type="term" value="F:zinc ion binding"/>
    <property type="evidence" value="ECO:0007669"/>
    <property type="project" value="InterPro"/>
</dbReference>
<keyword evidence="10 12" id="KW-0560">Oxidoreductase</keyword>
<dbReference type="EC" id="1.1.1.193" evidence="12"/>
<evidence type="ECO:0000256" key="15">
    <source>
        <dbReference type="PIRSR" id="PIRSR006769-3"/>
    </source>
</evidence>
<dbReference type="PROSITE" id="PS00903">
    <property type="entry name" value="CYT_DCMP_DEAMINASES_1"/>
    <property type="match status" value="1"/>
</dbReference>
<evidence type="ECO:0000256" key="2">
    <source>
        <dbReference type="ARBA" id="ARBA00004882"/>
    </source>
</evidence>
<dbReference type="Pfam" id="PF01872">
    <property type="entry name" value="RibD_C"/>
    <property type="match status" value="1"/>
</dbReference>
<dbReference type="InterPro" id="IPR002125">
    <property type="entry name" value="CMP_dCMP_dom"/>
</dbReference>
<dbReference type="InterPro" id="IPR024072">
    <property type="entry name" value="DHFR-like_dom_sf"/>
</dbReference>
<dbReference type="GO" id="GO:0008835">
    <property type="term" value="F:diaminohydroxyphosphoribosylaminopyrimidine deaminase activity"/>
    <property type="evidence" value="ECO:0007669"/>
    <property type="project" value="UniProtKB-EC"/>
</dbReference>
<dbReference type="Gene3D" id="3.40.140.10">
    <property type="entry name" value="Cytidine Deaminase, domain 2"/>
    <property type="match status" value="1"/>
</dbReference>
<dbReference type="InterPro" id="IPR050765">
    <property type="entry name" value="Riboflavin_Biosynth_HTPR"/>
</dbReference>
<dbReference type="Gene3D" id="3.40.430.10">
    <property type="entry name" value="Dihydrofolate Reductase, subunit A"/>
    <property type="match status" value="1"/>
</dbReference>
<evidence type="ECO:0000256" key="1">
    <source>
        <dbReference type="ARBA" id="ARBA00002151"/>
    </source>
</evidence>
<evidence type="ECO:0000256" key="8">
    <source>
        <dbReference type="ARBA" id="ARBA00022833"/>
    </source>
</evidence>
<evidence type="ECO:0000256" key="13">
    <source>
        <dbReference type="PIRSR" id="PIRSR006769-1"/>
    </source>
</evidence>
<name>A0A916VRS0_9RHOB</name>
<feature type="binding site" evidence="14">
    <location>
        <position position="298"/>
    </location>
    <ligand>
        <name>substrate</name>
    </ligand>
</feature>
<comment type="similarity">
    <text evidence="5 12">In the C-terminal section; belongs to the HTP reductase family.</text>
</comment>